<keyword evidence="2" id="KW-1185">Reference proteome</keyword>
<dbReference type="OrthoDB" id="5420534at2"/>
<evidence type="ECO:0008006" key="3">
    <source>
        <dbReference type="Google" id="ProtNLM"/>
    </source>
</evidence>
<dbReference type="KEGG" id="ttk:TST_0983"/>
<reference evidence="2" key="1">
    <citation type="journal article" date="2018" name="Science">
        <title>A primordial and reversible TCA cycle in a facultatively chemolithoautotrophic thermophile.</title>
        <authorList>
            <person name="Nunoura T."/>
            <person name="Chikaraishi Y."/>
            <person name="Izaki R."/>
            <person name="Suwa T."/>
            <person name="Sato T."/>
            <person name="Harada T."/>
            <person name="Mori K."/>
            <person name="Kato Y."/>
            <person name="Miyazaki M."/>
            <person name="Shimamura S."/>
            <person name="Yanagawa K."/>
            <person name="Shuto A."/>
            <person name="Ohkouchi N."/>
            <person name="Fujita N."/>
            <person name="Takaki Y."/>
            <person name="Atomi H."/>
            <person name="Takai K."/>
        </authorList>
    </citation>
    <scope>NUCLEOTIDE SEQUENCE [LARGE SCALE GENOMIC DNA]</scope>
    <source>
        <strain evidence="2">DSM 17441 / JCM 13301 / NBRC 103674 / ABI70S6</strain>
    </source>
</reference>
<evidence type="ECO:0000313" key="2">
    <source>
        <dbReference type="Proteomes" id="UP000063234"/>
    </source>
</evidence>
<protein>
    <recommendedName>
        <fullName evidence="3">DUF2284 domain-containing protein</fullName>
    </recommendedName>
</protein>
<accession>A0A0S3QTZ4</accession>
<dbReference type="InterPro" id="IPR019271">
    <property type="entry name" value="DUF2284_metal-binding"/>
</dbReference>
<gene>
    <name evidence="1" type="ORF">TST_0983</name>
</gene>
<dbReference type="AlphaFoldDB" id="A0A0S3QTZ4"/>
<evidence type="ECO:0000313" key="1">
    <source>
        <dbReference type="EMBL" id="BAT71781.1"/>
    </source>
</evidence>
<organism evidence="1 2">
    <name type="scientific">Thermosulfidibacter takaii (strain DSM 17441 / JCM 13301 / NBRC 103674 / ABI70S6)</name>
    <dbReference type="NCBI Taxonomy" id="1298851"/>
    <lineage>
        <taxon>Bacteria</taxon>
        <taxon>Pseudomonadati</taxon>
        <taxon>Thermosulfidibacterota</taxon>
        <taxon>Thermosulfidibacteria</taxon>
        <taxon>Thermosulfidibacterales</taxon>
        <taxon>Thermosulfidibacteraceae</taxon>
    </lineage>
</organism>
<dbReference type="Proteomes" id="UP000063234">
    <property type="component" value="Chromosome"/>
</dbReference>
<dbReference type="STRING" id="1298851.TST_0983"/>
<name>A0A0S3QTZ4_THET7</name>
<dbReference type="RefSeq" id="WP_068549777.1">
    <property type="nucleotide sequence ID" value="NZ_AP013035.1"/>
</dbReference>
<sequence length="163" mass="18628">MLKDVEIIKKAKELGAIEAKIVPSHQIIVAHWVRLKCMYGCNDYGKWRTCPPYTPDADQMKKILNEYRYVLLTTSTDHNSATKLSVDMMFWFYSKGNYKAFPLGSGRCRLCEKCDINSCRHPELAYPSMEACSIDVFGTAENCKISLRTEKGDFLHMCAVLIL</sequence>
<proteinExistence type="predicted"/>
<dbReference type="Pfam" id="PF10050">
    <property type="entry name" value="DUF2284"/>
    <property type="match status" value="1"/>
</dbReference>
<dbReference type="EMBL" id="AP013035">
    <property type="protein sequence ID" value="BAT71781.1"/>
    <property type="molecule type" value="Genomic_DNA"/>
</dbReference>